<sequence>MALLTYNDLVNTDDPRAALLDFLESAYRDSAKKANWDIETLTVPELSNI</sequence>
<keyword evidence="2" id="KW-1185">Reference proteome</keyword>
<proteinExistence type="predicted"/>
<gene>
    <name evidence="1" type="ORF">Q0590_36595</name>
</gene>
<dbReference type="Pfam" id="PF19459">
    <property type="entry name" value="DUF5996"/>
    <property type="match status" value="1"/>
</dbReference>
<evidence type="ECO:0000313" key="1">
    <source>
        <dbReference type="EMBL" id="MDO1451847.1"/>
    </source>
</evidence>
<evidence type="ECO:0000313" key="2">
    <source>
        <dbReference type="Proteomes" id="UP001168528"/>
    </source>
</evidence>
<accession>A0ABT8RIB2</accession>
<organism evidence="1 2">
    <name type="scientific">Rhodocytophaga aerolata</name>
    <dbReference type="NCBI Taxonomy" id="455078"/>
    <lineage>
        <taxon>Bacteria</taxon>
        <taxon>Pseudomonadati</taxon>
        <taxon>Bacteroidota</taxon>
        <taxon>Cytophagia</taxon>
        <taxon>Cytophagales</taxon>
        <taxon>Rhodocytophagaceae</taxon>
        <taxon>Rhodocytophaga</taxon>
    </lineage>
</organism>
<protein>
    <submittedName>
        <fullName evidence="1">DUF5996 family protein</fullName>
    </submittedName>
</protein>
<dbReference type="Proteomes" id="UP001168528">
    <property type="component" value="Unassembled WGS sequence"/>
</dbReference>
<dbReference type="InterPro" id="IPR046038">
    <property type="entry name" value="DUF5996"/>
</dbReference>
<name>A0ABT8RIB2_9BACT</name>
<reference evidence="1" key="1">
    <citation type="submission" date="2023-07" db="EMBL/GenBank/DDBJ databases">
        <title>The genome sequence of Rhodocytophaga aerolata KACC 12507.</title>
        <authorList>
            <person name="Zhang X."/>
        </authorList>
    </citation>
    <scope>NUCLEOTIDE SEQUENCE</scope>
    <source>
        <strain evidence="1">KACC 12507</strain>
    </source>
</reference>
<dbReference type="RefSeq" id="WP_302042642.1">
    <property type="nucleotide sequence ID" value="NZ_JAUKPO010000103.1"/>
</dbReference>
<comment type="caution">
    <text evidence="1">The sequence shown here is derived from an EMBL/GenBank/DDBJ whole genome shotgun (WGS) entry which is preliminary data.</text>
</comment>
<dbReference type="EMBL" id="JAUKPO010000103">
    <property type="protein sequence ID" value="MDO1451847.1"/>
    <property type="molecule type" value="Genomic_DNA"/>
</dbReference>